<evidence type="ECO:0000256" key="3">
    <source>
        <dbReference type="ARBA" id="ARBA00023159"/>
    </source>
</evidence>
<accession>A0A9D1FT39</accession>
<dbReference type="InterPro" id="IPR020449">
    <property type="entry name" value="Tscrpt_reg_AraC-type_HTH"/>
</dbReference>
<dbReference type="GO" id="GO:0043565">
    <property type="term" value="F:sequence-specific DNA binding"/>
    <property type="evidence" value="ECO:0007669"/>
    <property type="project" value="InterPro"/>
</dbReference>
<dbReference type="InterPro" id="IPR018060">
    <property type="entry name" value="HTH_AraC"/>
</dbReference>
<keyword evidence="2" id="KW-0238">DNA-binding</keyword>
<dbReference type="AlphaFoldDB" id="A0A9D1FT39"/>
<name>A0A9D1FT39_9FIRM</name>
<sequence length="286" mass="31553">MTNDEFRHSFKQAFHSSLGLAVYSCGIQKCSAGHAWGPAVRDHYLIHCVTSGKGVFSFGGKDYLLSGGDGFLLTPGVVASYAADSESPWQYCWIGFNGTDAKRLVEQTGLSYENPVFHFSGTALPDRLEQICHLSCATHSNEARVEAGLLLFLADLMDAFGSSSAAHHASGYEYVQKAARFIEYNYSRSIDVEDIAASVGISRSHLYRLFMENISVPPNEYLMRCRMNKAAALLEEGRLSVGEVASSTGFSDQLYFSRVFKKYMGIPPSQYALRSARESQKQQDNA</sequence>
<keyword evidence="4" id="KW-0804">Transcription</keyword>
<dbReference type="InterPro" id="IPR050204">
    <property type="entry name" value="AraC_XylS_family_regulators"/>
</dbReference>
<dbReference type="Pfam" id="PF12833">
    <property type="entry name" value="HTH_18"/>
    <property type="match status" value="1"/>
</dbReference>
<dbReference type="InterPro" id="IPR018062">
    <property type="entry name" value="HTH_AraC-typ_CS"/>
</dbReference>
<organism evidence="6 7">
    <name type="scientific">Candidatus Caccousia stercoris</name>
    <dbReference type="NCBI Taxonomy" id="2840723"/>
    <lineage>
        <taxon>Bacteria</taxon>
        <taxon>Bacillati</taxon>
        <taxon>Bacillota</taxon>
        <taxon>Clostridia</taxon>
        <taxon>Eubacteriales</taxon>
        <taxon>Oscillospiraceae</taxon>
        <taxon>Oscillospiraceae incertae sedis</taxon>
        <taxon>Candidatus Caccousia</taxon>
    </lineage>
</organism>
<dbReference type="PROSITE" id="PS01124">
    <property type="entry name" value="HTH_ARAC_FAMILY_2"/>
    <property type="match status" value="1"/>
</dbReference>
<proteinExistence type="predicted"/>
<dbReference type="PANTHER" id="PTHR46796">
    <property type="entry name" value="HTH-TYPE TRANSCRIPTIONAL ACTIVATOR RHAS-RELATED"/>
    <property type="match status" value="1"/>
</dbReference>
<evidence type="ECO:0000256" key="2">
    <source>
        <dbReference type="ARBA" id="ARBA00023125"/>
    </source>
</evidence>
<dbReference type="Pfam" id="PF02311">
    <property type="entry name" value="AraC_binding"/>
    <property type="match status" value="1"/>
</dbReference>
<evidence type="ECO:0000313" key="7">
    <source>
        <dbReference type="Proteomes" id="UP000824141"/>
    </source>
</evidence>
<dbReference type="EMBL" id="DVJM01000108">
    <property type="protein sequence ID" value="HIS78805.1"/>
    <property type="molecule type" value="Genomic_DNA"/>
</dbReference>
<dbReference type="InterPro" id="IPR009057">
    <property type="entry name" value="Homeodomain-like_sf"/>
</dbReference>
<keyword evidence="3" id="KW-0010">Activator</keyword>
<dbReference type="GO" id="GO:0003700">
    <property type="term" value="F:DNA-binding transcription factor activity"/>
    <property type="evidence" value="ECO:0007669"/>
    <property type="project" value="InterPro"/>
</dbReference>
<dbReference type="PROSITE" id="PS51257">
    <property type="entry name" value="PROKAR_LIPOPROTEIN"/>
    <property type="match status" value="1"/>
</dbReference>
<dbReference type="InterPro" id="IPR037923">
    <property type="entry name" value="HTH-like"/>
</dbReference>
<evidence type="ECO:0000256" key="4">
    <source>
        <dbReference type="ARBA" id="ARBA00023163"/>
    </source>
</evidence>
<reference evidence="6" key="1">
    <citation type="submission" date="2020-10" db="EMBL/GenBank/DDBJ databases">
        <authorList>
            <person name="Gilroy R."/>
        </authorList>
    </citation>
    <scope>NUCLEOTIDE SEQUENCE</scope>
    <source>
        <strain evidence="6">6086</strain>
    </source>
</reference>
<dbReference type="Gene3D" id="1.10.10.60">
    <property type="entry name" value="Homeodomain-like"/>
    <property type="match status" value="2"/>
</dbReference>
<dbReference type="CDD" id="cd06986">
    <property type="entry name" value="cupin_MmsR-like_N"/>
    <property type="match status" value="1"/>
</dbReference>
<keyword evidence="1" id="KW-0805">Transcription regulation</keyword>
<evidence type="ECO:0000313" key="6">
    <source>
        <dbReference type="EMBL" id="HIS78805.1"/>
    </source>
</evidence>
<dbReference type="Gene3D" id="2.60.120.280">
    <property type="entry name" value="Regulatory protein AraC"/>
    <property type="match status" value="1"/>
</dbReference>
<comment type="caution">
    <text evidence="6">The sequence shown here is derived from an EMBL/GenBank/DDBJ whole genome shotgun (WGS) entry which is preliminary data.</text>
</comment>
<gene>
    <name evidence="6" type="ORF">IAD03_05480</name>
</gene>
<reference evidence="6" key="2">
    <citation type="journal article" date="2021" name="PeerJ">
        <title>Extensive microbial diversity within the chicken gut microbiome revealed by metagenomics and culture.</title>
        <authorList>
            <person name="Gilroy R."/>
            <person name="Ravi A."/>
            <person name="Getino M."/>
            <person name="Pursley I."/>
            <person name="Horton D.L."/>
            <person name="Alikhan N.F."/>
            <person name="Baker D."/>
            <person name="Gharbi K."/>
            <person name="Hall N."/>
            <person name="Watson M."/>
            <person name="Adriaenssens E.M."/>
            <person name="Foster-Nyarko E."/>
            <person name="Jarju S."/>
            <person name="Secka A."/>
            <person name="Antonio M."/>
            <person name="Oren A."/>
            <person name="Chaudhuri R.R."/>
            <person name="La Ragione R."/>
            <person name="Hildebrand F."/>
            <person name="Pallen M.J."/>
        </authorList>
    </citation>
    <scope>NUCLEOTIDE SEQUENCE</scope>
    <source>
        <strain evidence="6">6086</strain>
    </source>
</reference>
<evidence type="ECO:0000259" key="5">
    <source>
        <dbReference type="PROSITE" id="PS01124"/>
    </source>
</evidence>
<dbReference type="PRINTS" id="PR00032">
    <property type="entry name" value="HTHARAC"/>
</dbReference>
<dbReference type="SUPFAM" id="SSF51215">
    <property type="entry name" value="Regulatory protein AraC"/>
    <property type="match status" value="1"/>
</dbReference>
<evidence type="ECO:0000256" key="1">
    <source>
        <dbReference type="ARBA" id="ARBA00023015"/>
    </source>
</evidence>
<dbReference type="InterPro" id="IPR003313">
    <property type="entry name" value="AraC-bd"/>
</dbReference>
<dbReference type="PROSITE" id="PS00041">
    <property type="entry name" value="HTH_ARAC_FAMILY_1"/>
    <property type="match status" value="1"/>
</dbReference>
<dbReference type="PANTHER" id="PTHR46796:SF2">
    <property type="entry name" value="TRANSCRIPTIONAL REGULATORY PROTEIN"/>
    <property type="match status" value="1"/>
</dbReference>
<protein>
    <submittedName>
        <fullName evidence="6">AraC family transcriptional regulator</fullName>
    </submittedName>
</protein>
<dbReference type="SUPFAM" id="SSF46689">
    <property type="entry name" value="Homeodomain-like"/>
    <property type="match status" value="2"/>
</dbReference>
<feature type="domain" description="HTH araC/xylS-type" evidence="5">
    <location>
        <begin position="176"/>
        <end position="274"/>
    </location>
</feature>
<dbReference type="Proteomes" id="UP000824141">
    <property type="component" value="Unassembled WGS sequence"/>
</dbReference>
<dbReference type="SMART" id="SM00342">
    <property type="entry name" value="HTH_ARAC"/>
    <property type="match status" value="1"/>
</dbReference>